<accession>A0A818WRJ8</accession>
<evidence type="ECO:0000256" key="8">
    <source>
        <dbReference type="ARBA" id="ARBA00022692"/>
    </source>
</evidence>
<dbReference type="InterPro" id="IPR042226">
    <property type="entry name" value="eFR1_2_sf"/>
</dbReference>
<dbReference type="Pfam" id="PF26356">
    <property type="entry name" value="Pelota_N"/>
    <property type="match status" value="1"/>
</dbReference>
<evidence type="ECO:0000256" key="9">
    <source>
        <dbReference type="ARBA" id="ARBA00022723"/>
    </source>
</evidence>
<evidence type="ECO:0000256" key="7">
    <source>
        <dbReference type="ARBA" id="ARBA00022490"/>
    </source>
</evidence>
<dbReference type="Pfam" id="PF03465">
    <property type="entry name" value="eRF1_3"/>
    <property type="match status" value="1"/>
</dbReference>
<evidence type="ECO:0000256" key="11">
    <source>
        <dbReference type="ARBA" id="ARBA00022892"/>
    </source>
</evidence>
<evidence type="ECO:0000256" key="14">
    <source>
        <dbReference type="ARBA" id="ARBA00023136"/>
    </source>
</evidence>
<comment type="similarity">
    <text evidence="4">Belongs to the eukaryotic release factor 1 family. Pelota subfamily.</text>
</comment>
<dbReference type="Gene3D" id="2.30.30.870">
    <property type="entry name" value="Pelota, domain A"/>
    <property type="match status" value="1"/>
</dbReference>
<dbReference type="SUPFAM" id="SSF159065">
    <property type="entry name" value="Dom34/Pelota N-terminal domain-like"/>
    <property type="match status" value="1"/>
</dbReference>
<dbReference type="InterPro" id="IPR038069">
    <property type="entry name" value="Pelota/DOM34_N"/>
</dbReference>
<comment type="subcellular location">
    <subcellularLocation>
        <location evidence="3">Cytoplasm</location>
    </subcellularLocation>
    <subcellularLocation>
        <location evidence="2 16">Endoplasmic reticulum membrane</location>
        <topology evidence="2 16">Multi-pass membrane protein</topology>
    </subcellularLocation>
</comment>
<dbReference type="Gene3D" id="6.20.50.20">
    <property type="match status" value="1"/>
</dbReference>
<name>A0A818WRJ8_9BILA</name>
<dbReference type="Pfam" id="PF00810">
    <property type="entry name" value="ER_lumen_recept"/>
    <property type="match status" value="1"/>
</dbReference>
<dbReference type="Pfam" id="PF03464">
    <property type="entry name" value="eRF1_2"/>
    <property type="match status" value="1"/>
</dbReference>
<dbReference type="InterPro" id="IPR005140">
    <property type="entry name" value="eRF1_Pelota-like_N"/>
</dbReference>
<dbReference type="PANTHER" id="PTHR10853:SF0">
    <property type="entry name" value="PROTEIN PELOTA HOMOLOG"/>
    <property type="match status" value="1"/>
</dbReference>
<dbReference type="GO" id="GO:0071025">
    <property type="term" value="P:RNA surveillance"/>
    <property type="evidence" value="ECO:0007669"/>
    <property type="project" value="InterPro"/>
</dbReference>
<dbReference type="Gene3D" id="3.30.420.60">
    <property type="entry name" value="eRF1 domain 2"/>
    <property type="match status" value="1"/>
</dbReference>
<dbReference type="Pfam" id="PF04032">
    <property type="entry name" value="Rpr2"/>
    <property type="match status" value="1"/>
</dbReference>
<keyword evidence="13 16" id="KW-1133">Transmembrane helix</keyword>
<feature type="transmembrane region" description="Helical" evidence="16">
    <location>
        <begin position="579"/>
        <end position="598"/>
    </location>
</feature>
<dbReference type="EMBL" id="CAJOAX010001599">
    <property type="protein sequence ID" value="CAF3729741.1"/>
    <property type="molecule type" value="Genomic_DNA"/>
</dbReference>
<dbReference type="GO" id="GO:0015031">
    <property type="term" value="P:protein transport"/>
    <property type="evidence" value="ECO:0007669"/>
    <property type="project" value="UniProtKB-KW"/>
</dbReference>
<evidence type="ECO:0000256" key="2">
    <source>
        <dbReference type="ARBA" id="ARBA00004477"/>
    </source>
</evidence>
<dbReference type="FunFam" id="3.30.1330.30:FF:000008">
    <property type="entry name" value="Protein pelota homolog"/>
    <property type="match status" value="1"/>
</dbReference>
<proteinExistence type="inferred from homology"/>
<comment type="caution">
    <text evidence="16">Lacks conserved residue(s) required for the propagation of feature annotation.</text>
</comment>
<dbReference type="SMART" id="SM01194">
    <property type="entry name" value="eRF1_1"/>
    <property type="match status" value="1"/>
</dbReference>
<dbReference type="Gene3D" id="3.30.1330.30">
    <property type="match status" value="1"/>
</dbReference>
<dbReference type="FunFam" id="2.30.30.870:FF:000001">
    <property type="entry name" value="Protein pelota homolog"/>
    <property type="match status" value="1"/>
</dbReference>
<feature type="domain" description="eRF1/Pelota-like N-terminal" evidence="18">
    <location>
        <begin position="1"/>
        <end position="130"/>
    </location>
</feature>
<feature type="compositionally biased region" description="Polar residues" evidence="17">
    <location>
        <begin position="404"/>
        <end position="421"/>
    </location>
</feature>
<reference evidence="19" key="1">
    <citation type="submission" date="2021-02" db="EMBL/GenBank/DDBJ databases">
        <authorList>
            <person name="Nowell W R."/>
        </authorList>
    </citation>
    <scope>NUCLEOTIDE SEQUENCE</scope>
</reference>
<feature type="region of interest" description="Disordered" evidence="17">
    <location>
        <begin position="378"/>
        <end position="422"/>
    </location>
</feature>
<evidence type="ECO:0000256" key="3">
    <source>
        <dbReference type="ARBA" id="ARBA00004496"/>
    </source>
</evidence>
<feature type="transmembrane region" description="Helical" evidence="16">
    <location>
        <begin position="520"/>
        <end position="538"/>
    </location>
</feature>
<dbReference type="GO" id="GO:0046923">
    <property type="term" value="F:ER retention sequence binding"/>
    <property type="evidence" value="ECO:0007669"/>
    <property type="project" value="InterPro"/>
</dbReference>
<evidence type="ECO:0000256" key="15">
    <source>
        <dbReference type="ARBA" id="ARBA00023170"/>
    </source>
</evidence>
<dbReference type="InterPro" id="IPR029064">
    <property type="entry name" value="Ribosomal_eL30-like_sf"/>
</dbReference>
<evidence type="ECO:0000256" key="6">
    <source>
        <dbReference type="ARBA" id="ARBA00022448"/>
    </source>
</evidence>
<keyword evidence="8 16" id="KW-0812">Transmembrane</keyword>
<dbReference type="SUPFAM" id="SSF55315">
    <property type="entry name" value="L30e-like"/>
    <property type="match status" value="1"/>
</dbReference>
<dbReference type="InterPro" id="IPR000133">
    <property type="entry name" value="ER_ret_rcpt"/>
</dbReference>
<evidence type="ECO:0000313" key="19">
    <source>
        <dbReference type="EMBL" id="CAF3729741.1"/>
    </source>
</evidence>
<dbReference type="InterPro" id="IPR007175">
    <property type="entry name" value="Rpr2/Snm1/Rpp21"/>
</dbReference>
<evidence type="ECO:0000313" key="20">
    <source>
        <dbReference type="Proteomes" id="UP000663823"/>
    </source>
</evidence>
<keyword evidence="14 16" id="KW-0472">Membrane</keyword>
<dbReference type="AlphaFoldDB" id="A0A818WRJ8"/>
<evidence type="ECO:0000256" key="17">
    <source>
        <dbReference type="SAM" id="MobiDB-lite"/>
    </source>
</evidence>
<keyword evidence="12 16" id="KW-0653">Protein transport</keyword>
<dbReference type="InterPro" id="IPR004405">
    <property type="entry name" value="TF_pelota"/>
</dbReference>
<dbReference type="GO" id="GO:0005789">
    <property type="term" value="C:endoplasmic reticulum membrane"/>
    <property type="evidence" value="ECO:0007669"/>
    <property type="project" value="UniProtKB-SubCell"/>
</dbReference>
<dbReference type="GO" id="GO:0046872">
    <property type="term" value="F:metal ion binding"/>
    <property type="evidence" value="ECO:0007669"/>
    <property type="project" value="UniProtKB-KW"/>
</dbReference>
<organism evidence="19 20">
    <name type="scientific">Rotaria sordida</name>
    <dbReference type="NCBI Taxonomy" id="392033"/>
    <lineage>
        <taxon>Eukaryota</taxon>
        <taxon>Metazoa</taxon>
        <taxon>Spiralia</taxon>
        <taxon>Gnathifera</taxon>
        <taxon>Rotifera</taxon>
        <taxon>Eurotatoria</taxon>
        <taxon>Bdelloidea</taxon>
        <taxon>Philodinida</taxon>
        <taxon>Philodinidae</taxon>
        <taxon>Rotaria</taxon>
    </lineage>
</organism>
<dbReference type="GO" id="GO:0006396">
    <property type="term" value="P:RNA processing"/>
    <property type="evidence" value="ECO:0007669"/>
    <property type="project" value="InterPro"/>
</dbReference>
<dbReference type="PANTHER" id="PTHR10853">
    <property type="entry name" value="PELOTA"/>
    <property type="match status" value="1"/>
</dbReference>
<dbReference type="PRINTS" id="PR00660">
    <property type="entry name" value="ERLUMENR"/>
</dbReference>
<evidence type="ECO:0000256" key="13">
    <source>
        <dbReference type="ARBA" id="ARBA00022989"/>
    </source>
</evidence>
<dbReference type="GO" id="GO:0016192">
    <property type="term" value="P:vesicle-mediated transport"/>
    <property type="evidence" value="ECO:0007669"/>
    <property type="project" value="UniProtKB-KW"/>
</dbReference>
<evidence type="ECO:0000256" key="12">
    <source>
        <dbReference type="ARBA" id="ARBA00022927"/>
    </source>
</evidence>
<keyword evidence="6 16" id="KW-0813">Transport</keyword>
<dbReference type="SUPFAM" id="SSF53137">
    <property type="entry name" value="Translational machinery components"/>
    <property type="match status" value="1"/>
</dbReference>
<evidence type="ECO:0000256" key="4">
    <source>
        <dbReference type="ARBA" id="ARBA00009504"/>
    </source>
</evidence>
<sequence>MRLIKKNIDRGSSGELKLEPEEQEDMWHAYNLIAMGDSLRASTVRKVVQTTDTGSSTTTKKRMTLTIEVVAVDYDSVACALRVKGRTIEENEFVKKGSYHTLDLELHNAFTLQKHEWDSIALDRVEMACNPAHQADVAAVVMHEGLANLCLITEHLTIHRQKIEHTIPRKRKGLCAQHDKGMEKFFDAIIFAIIKHINFQIVKAVILASPGFIKDQFYQYMLNKATREDERHLLENRNKFILLHSSNGFKHALTEILQDPLVLNRLSDTKAAEEMKLLDQFMHLLNDEPEKAYYGLEVVEKANQSQAIEYLLITDELFRNIDFNKRRRYVQLVDSIKENGGAVRLFSSMHASGERLGQLTGIAAILRFPMPDLDLADDHHHHHHHHEIQNNLNNDDDLQPNSNRPDNSLDNTNDYQSTNNDRTLRENRAEASAWDVGDFSHLGAIIILLLKIWKTRSCAGLSGKSVLLYAIVFTCRYLDLFTHFISLYNSVMKIIYLVSTYFTLYLIYRKFKATYDRNHDTFRIEFLLLPSVVLALLWNHEFSVLEVLWTFSIYLESVAILPQLFMVSKTHEAETITSHYLFALGIYRFFYILNWVYRYYTENFIDWISIVSGVVQTVLYCDFFYLYITKENNNQELFNLYSLFVLQMATIENKSKKNRSTGYLTSPINVNAANHLSYLFQTAHIVLLTTADFNLVRHLVKQIRVHAQKKQIRLHPEMKRLLCSCCNMILWPPLTANVRFNKRKTGIVVSCLTCNRFRYYPKHNSWPTEHGAHIPSDWLFNILSSSEKH</sequence>
<protein>
    <recommendedName>
        <fullName evidence="16">ER lumen protein-retaining receptor</fullName>
    </recommendedName>
</protein>
<dbReference type="PROSITE" id="PS00952">
    <property type="entry name" value="ER_LUMEN_RECEPTOR_2"/>
    <property type="match status" value="1"/>
</dbReference>
<evidence type="ECO:0000256" key="16">
    <source>
        <dbReference type="RuleBase" id="RU000634"/>
    </source>
</evidence>
<dbReference type="GO" id="GO:0006621">
    <property type="term" value="P:protein retention in ER lumen"/>
    <property type="evidence" value="ECO:0007669"/>
    <property type="project" value="InterPro"/>
</dbReference>
<feature type="compositionally biased region" description="Low complexity" evidence="17">
    <location>
        <begin position="389"/>
        <end position="403"/>
    </location>
</feature>
<dbReference type="InterPro" id="IPR058547">
    <property type="entry name" value="Pelota_N"/>
</dbReference>
<evidence type="ECO:0000259" key="18">
    <source>
        <dbReference type="SMART" id="SM01194"/>
    </source>
</evidence>
<comment type="cofactor">
    <cofactor evidence="1">
        <name>a divalent metal cation</name>
        <dbReference type="ChEBI" id="CHEBI:60240"/>
    </cofactor>
</comment>
<keyword evidence="10 16" id="KW-0256">Endoplasmic reticulum</keyword>
<dbReference type="GO" id="GO:0032790">
    <property type="term" value="P:ribosome disassembly"/>
    <property type="evidence" value="ECO:0007669"/>
    <property type="project" value="TreeGrafter"/>
</dbReference>
<evidence type="ECO:0000256" key="5">
    <source>
        <dbReference type="ARBA" id="ARBA00010120"/>
    </source>
</evidence>
<evidence type="ECO:0000256" key="10">
    <source>
        <dbReference type="ARBA" id="ARBA00022824"/>
    </source>
</evidence>
<dbReference type="GO" id="GO:0070966">
    <property type="term" value="P:nuclear-transcribed mRNA catabolic process, no-go decay"/>
    <property type="evidence" value="ECO:0007669"/>
    <property type="project" value="InterPro"/>
</dbReference>
<keyword evidence="9" id="KW-0479">Metal-binding</keyword>
<dbReference type="FunFam" id="3.30.420.60:FF:000002">
    <property type="entry name" value="Protein pelota homolog"/>
    <property type="match status" value="1"/>
</dbReference>
<dbReference type="GO" id="GO:0070481">
    <property type="term" value="P:nuclear-transcribed mRNA catabolic process, non-stop decay"/>
    <property type="evidence" value="ECO:0007669"/>
    <property type="project" value="InterPro"/>
</dbReference>
<keyword evidence="7" id="KW-0963">Cytoplasm</keyword>
<feature type="transmembrane region" description="Helical" evidence="16">
    <location>
        <begin position="544"/>
        <end position="567"/>
    </location>
</feature>
<feature type="transmembrane region" description="Helical" evidence="16">
    <location>
        <begin position="604"/>
        <end position="628"/>
    </location>
</feature>
<keyword evidence="15 16" id="KW-0675">Receptor</keyword>
<dbReference type="GO" id="GO:0070651">
    <property type="term" value="P:nonfunctional rRNA decay"/>
    <property type="evidence" value="ECO:0007669"/>
    <property type="project" value="TreeGrafter"/>
</dbReference>
<dbReference type="Proteomes" id="UP000663823">
    <property type="component" value="Unassembled WGS sequence"/>
</dbReference>
<evidence type="ECO:0000256" key="1">
    <source>
        <dbReference type="ARBA" id="ARBA00001968"/>
    </source>
</evidence>
<dbReference type="NCBIfam" id="TIGR00111">
    <property type="entry name" value="pelota"/>
    <property type="match status" value="1"/>
</dbReference>
<feature type="transmembrane region" description="Helical" evidence="16">
    <location>
        <begin position="491"/>
        <end position="508"/>
    </location>
</feature>
<dbReference type="InterPro" id="IPR005142">
    <property type="entry name" value="eRF1_3"/>
</dbReference>
<comment type="caution">
    <text evidence="19">The sequence shown here is derived from an EMBL/GenBank/DDBJ whole genome shotgun (WGS) entry which is preliminary data.</text>
</comment>
<comment type="similarity">
    <text evidence="5 16">Belongs to the ERD2 family.</text>
</comment>
<dbReference type="InterPro" id="IPR005141">
    <property type="entry name" value="eRF1_2"/>
</dbReference>
<keyword evidence="11" id="KW-0931">ER-Golgi transport</keyword>
<gene>
    <name evidence="19" type="ORF">OTI717_LOCUS14364</name>
</gene>